<comment type="similarity">
    <text evidence="5">Belongs to the protein kinase superfamily. STE Ser/Thr protein kinase family. MAP kinase kinase subfamily.</text>
</comment>
<dbReference type="Gene3D" id="1.10.510.10">
    <property type="entry name" value="Transferase(Phosphotransferase) domain 1"/>
    <property type="match status" value="1"/>
</dbReference>
<dbReference type="PANTHER" id="PTHR48013:SF9">
    <property type="entry name" value="DUAL SPECIFICITY MITOGEN-ACTIVATED PROTEIN KINASE KINASE 5"/>
    <property type="match status" value="1"/>
</dbReference>
<dbReference type="PROSITE" id="PS00108">
    <property type="entry name" value="PROTEIN_KINASE_ST"/>
    <property type="match status" value="1"/>
</dbReference>
<dbReference type="PROSITE" id="PS00107">
    <property type="entry name" value="PROTEIN_KINASE_ATP"/>
    <property type="match status" value="1"/>
</dbReference>
<dbReference type="EMBL" id="JADQTO010000015">
    <property type="protein sequence ID" value="MBG0565568.1"/>
    <property type="molecule type" value="Genomic_DNA"/>
</dbReference>
<name>A0A931CE76_9ACTN</name>
<protein>
    <recommendedName>
        <fullName evidence="6">mitogen-activated protein kinase kinase</fullName>
        <ecNumber evidence="6">2.7.12.2</ecNumber>
    </recommendedName>
</protein>
<sequence>MRSSLSLPGSGSGTEEPGTVDLSNRCVGSSYVLVCPVGQGATGTVWRGVDRSTGEQVAVKLLHEGLLRQPKLVTRFVQERTILMMVRHQNIVGVRDLFSVGESIGLVMDFVAGGSLRDRLRAAGTLPAADAARLLAQVAAALTETHALGVVHRDVKPDNVLLSGTGDDAEVRLTDFGIARVLDAAGLTTPHAIIGTPHYMAPETISGGDAAPSADVYALGITLYELVCGHIPYTGEPFAVLQGHLNDPPPRPSGMPDEVWAVIEECLDKDPSRRPTAAELHGTLRRLARRTAGVPALPVPQDAVPTEPRGLAASPPRRDSHRPARKPHRNGPRSWLWGRHGLVVALVSGSLAATGWGGYNAWQLREARTGPAPATAQQPHGQRGAGAAADPVPQPSPSAVASLPAAPVLAAGVGRNTGTSAPPSGADRPGAKPGSAAQVGITAGPGRIGATAGPGQVGGSVEFGPWQCGEKYSWDVGHPVLAQPCHALGPSIRVMGEMEAAPGVQADISLAVHDAETDEIVAGPYRCRGLMFTDFAVKHSCGPAELRAPRGRTYVVVETWEYTGRPLLPGGTIRGPEFTW</sequence>
<feature type="domain" description="Protein kinase" evidence="12">
    <location>
        <begin position="31"/>
        <end position="284"/>
    </location>
</feature>
<keyword evidence="4 10" id="KW-0067">ATP-binding</keyword>
<comment type="catalytic activity">
    <reaction evidence="8">
        <text>L-threonyl-[protein] + ATP = O-phospho-L-threonyl-[protein] + ADP + H(+)</text>
        <dbReference type="Rhea" id="RHEA:46608"/>
        <dbReference type="Rhea" id="RHEA-COMP:11060"/>
        <dbReference type="Rhea" id="RHEA-COMP:11605"/>
        <dbReference type="ChEBI" id="CHEBI:15378"/>
        <dbReference type="ChEBI" id="CHEBI:30013"/>
        <dbReference type="ChEBI" id="CHEBI:30616"/>
        <dbReference type="ChEBI" id="CHEBI:61977"/>
        <dbReference type="ChEBI" id="CHEBI:456216"/>
        <dbReference type="EC" id="2.7.12.2"/>
    </reaction>
</comment>
<comment type="catalytic activity">
    <reaction evidence="7">
        <text>L-seryl-[protein] + ATP = O-phospho-L-seryl-[protein] + ADP + H(+)</text>
        <dbReference type="Rhea" id="RHEA:17989"/>
        <dbReference type="Rhea" id="RHEA-COMP:9863"/>
        <dbReference type="Rhea" id="RHEA-COMP:11604"/>
        <dbReference type="ChEBI" id="CHEBI:15378"/>
        <dbReference type="ChEBI" id="CHEBI:29999"/>
        <dbReference type="ChEBI" id="CHEBI:30616"/>
        <dbReference type="ChEBI" id="CHEBI:83421"/>
        <dbReference type="ChEBI" id="CHEBI:456216"/>
        <dbReference type="EC" id="2.7.12.2"/>
    </reaction>
</comment>
<evidence type="ECO:0000313" key="13">
    <source>
        <dbReference type="EMBL" id="MBG0565568.1"/>
    </source>
</evidence>
<dbReference type="RefSeq" id="WP_196417336.1">
    <property type="nucleotide sequence ID" value="NZ_JADQTO010000015.1"/>
</dbReference>
<dbReference type="AlphaFoldDB" id="A0A931CE76"/>
<evidence type="ECO:0000256" key="6">
    <source>
        <dbReference type="ARBA" id="ARBA00038999"/>
    </source>
</evidence>
<dbReference type="CDD" id="cd14014">
    <property type="entry name" value="STKc_PknB_like"/>
    <property type="match status" value="1"/>
</dbReference>
<dbReference type="InterPro" id="IPR008271">
    <property type="entry name" value="Ser/Thr_kinase_AS"/>
</dbReference>
<evidence type="ECO:0000256" key="10">
    <source>
        <dbReference type="PROSITE-ProRule" id="PRU10141"/>
    </source>
</evidence>
<evidence type="ECO:0000256" key="2">
    <source>
        <dbReference type="ARBA" id="ARBA00022741"/>
    </source>
</evidence>
<evidence type="ECO:0000256" key="3">
    <source>
        <dbReference type="ARBA" id="ARBA00022777"/>
    </source>
</evidence>
<dbReference type="GO" id="GO:0004672">
    <property type="term" value="F:protein kinase activity"/>
    <property type="evidence" value="ECO:0007669"/>
    <property type="project" value="InterPro"/>
</dbReference>
<dbReference type="PROSITE" id="PS50011">
    <property type="entry name" value="PROTEIN_KINASE_DOM"/>
    <property type="match status" value="1"/>
</dbReference>
<dbReference type="InterPro" id="IPR017441">
    <property type="entry name" value="Protein_kinase_ATP_BS"/>
</dbReference>
<keyword evidence="14" id="KW-1185">Reference proteome</keyword>
<feature type="compositionally biased region" description="Low complexity" evidence="11">
    <location>
        <begin position="1"/>
        <end position="19"/>
    </location>
</feature>
<comment type="caution">
    <text evidence="13">The sequence shown here is derived from an EMBL/GenBank/DDBJ whole genome shotgun (WGS) entry which is preliminary data.</text>
</comment>
<gene>
    <name evidence="13" type="ORF">I4J89_29365</name>
</gene>
<evidence type="ECO:0000256" key="7">
    <source>
        <dbReference type="ARBA" id="ARBA00049014"/>
    </source>
</evidence>
<feature type="region of interest" description="Disordered" evidence="11">
    <location>
        <begin position="1"/>
        <end position="21"/>
    </location>
</feature>
<evidence type="ECO:0000256" key="1">
    <source>
        <dbReference type="ARBA" id="ARBA00022679"/>
    </source>
</evidence>
<dbReference type="PANTHER" id="PTHR48013">
    <property type="entry name" value="DUAL SPECIFICITY MITOGEN-ACTIVATED PROTEIN KINASE KINASE 5-RELATED"/>
    <property type="match status" value="1"/>
</dbReference>
<evidence type="ECO:0000313" key="14">
    <source>
        <dbReference type="Proteomes" id="UP000598146"/>
    </source>
</evidence>
<evidence type="ECO:0000256" key="9">
    <source>
        <dbReference type="ARBA" id="ARBA00051693"/>
    </source>
</evidence>
<feature type="compositionally biased region" description="Low complexity" evidence="11">
    <location>
        <begin position="387"/>
        <end position="411"/>
    </location>
</feature>
<evidence type="ECO:0000256" key="5">
    <source>
        <dbReference type="ARBA" id="ARBA00038035"/>
    </source>
</evidence>
<keyword evidence="1" id="KW-0808">Transferase</keyword>
<feature type="region of interest" description="Disordered" evidence="11">
    <location>
        <begin position="291"/>
        <end position="335"/>
    </location>
</feature>
<dbReference type="Proteomes" id="UP000598146">
    <property type="component" value="Unassembled WGS sequence"/>
</dbReference>
<dbReference type="GO" id="GO:0005524">
    <property type="term" value="F:ATP binding"/>
    <property type="evidence" value="ECO:0007669"/>
    <property type="project" value="UniProtKB-UniRule"/>
</dbReference>
<feature type="binding site" evidence="10">
    <location>
        <position position="60"/>
    </location>
    <ligand>
        <name>ATP</name>
        <dbReference type="ChEBI" id="CHEBI:30616"/>
    </ligand>
</feature>
<keyword evidence="2 10" id="KW-0547">Nucleotide-binding</keyword>
<evidence type="ECO:0000256" key="8">
    <source>
        <dbReference type="ARBA" id="ARBA00049299"/>
    </source>
</evidence>
<evidence type="ECO:0000256" key="11">
    <source>
        <dbReference type="SAM" id="MobiDB-lite"/>
    </source>
</evidence>
<dbReference type="SMART" id="SM00220">
    <property type="entry name" value="S_TKc"/>
    <property type="match status" value="1"/>
</dbReference>
<dbReference type="Pfam" id="PF00069">
    <property type="entry name" value="Pkinase"/>
    <property type="match status" value="1"/>
</dbReference>
<organism evidence="13 14">
    <name type="scientific">Actinoplanes aureus</name>
    <dbReference type="NCBI Taxonomy" id="2792083"/>
    <lineage>
        <taxon>Bacteria</taxon>
        <taxon>Bacillati</taxon>
        <taxon>Actinomycetota</taxon>
        <taxon>Actinomycetes</taxon>
        <taxon>Micromonosporales</taxon>
        <taxon>Micromonosporaceae</taxon>
        <taxon>Actinoplanes</taxon>
    </lineage>
</organism>
<feature type="region of interest" description="Disordered" evidence="11">
    <location>
        <begin position="369"/>
        <end position="456"/>
    </location>
</feature>
<proteinExistence type="inferred from homology"/>
<reference evidence="13" key="1">
    <citation type="submission" date="2020-11" db="EMBL/GenBank/DDBJ databases">
        <title>Isolation and identification of active actinomycetes.</title>
        <authorList>
            <person name="Sun X."/>
        </authorList>
    </citation>
    <scope>NUCLEOTIDE SEQUENCE</scope>
    <source>
        <strain evidence="13">NEAU-A11</strain>
    </source>
</reference>
<evidence type="ECO:0000256" key="4">
    <source>
        <dbReference type="ARBA" id="ARBA00022840"/>
    </source>
</evidence>
<dbReference type="InterPro" id="IPR011009">
    <property type="entry name" value="Kinase-like_dom_sf"/>
</dbReference>
<evidence type="ECO:0000259" key="12">
    <source>
        <dbReference type="PROSITE" id="PS50011"/>
    </source>
</evidence>
<dbReference type="EC" id="2.7.12.2" evidence="6"/>
<accession>A0A931CE76</accession>
<dbReference type="SUPFAM" id="SSF56112">
    <property type="entry name" value="Protein kinase-like (PK-like)"/>
    <property type="match status" value="1"/>
</dbReference>
<dbReference type="InterPro" id="IPR000719">
    <property type="entry name" value="Prot_kinase_dom"/>
</dbReference>
<comment type="catalytic activity">
    <reaction evidence="9">
        <text>L-tyrosyl-[protein] + ATP = O-phospho-L-tyrosyl-[protein] + ADP + H(+)</text>
        <dbReference type="Rhea" id="RHEA:10596"/>
        <dbReference type="Rhea" id="RHEA-COMP:10136"/>
        <dbReference type="Rhea" id="RHEA-COMP:20101"/>
        <dbReference type="ChEBI" id="CHEBI:15378"/>
        <dbReference type="ChEBI" id="CHEBI:30616"/>
        <dbReference type="ChEBI" id="CHEBI:46858"/>
        <dbReference type="ChEBI" id="CHEBI:61978"/>
        <dbReference type="ChEBI" id="CHEBI:456216"/>
        <dbReference type="EC" id="2.7.12.2"/>
    </reaction>
</comment>
<keyword evidence="3 13" id="KW-0418">Kinase</keyword>